<dbReference type="AlphaFoldDB" id="L7FHW9"/>
<proteinExistence type="predicted"/>
<organism evidence="2 3">
    <name type="scientific">Streptomyces turgidiscabies (strain Car8)</name>
    <dbReference type="NCBI Taxonomy" id="698760"/>
    <lineage>
        <taxon>Bacteria</taxon>
        <taxon>Bacillati</taxon>
        <taxon>Actinomycetota</taxon>
        <taxon>Actinomycetes</taxon>
        <taxon>Kitasatosporales</taxon>
        <taxon>Streptomycetaceae</taxon>
        <taxon>Streptomyces</taxon>
    </lineage>
</organism>
<evidence type="ECO:0000313" key="2">
    <source>
        <dbReference type="EMBL" id="ELP70774.1"/>
    </source>
</evidence>
<accession>L7FHW9</accession>
<sequence length="103" mass="10102">MSDPGAEVAPEPGGDPDPDDPGCDPVPAPEGVGPLPSSADPDSMRTLSVTYEPKGSGAPGPGSDPVTMASAGGSPALSYAVARPSSVRRLLAAPKVVPARRGT</sequence>
<comment type="caution">
    <text evidence="2">The sequence shown here is derived from an EMBL/GenBank/DDBJ whole genome shotgun (WGS) entry which is preliminary data.</text>
</comment>
<keyword evidence="3" id="KW-1185">Reference proteome</keyword>
<dbReference type="STRING" id="85558.T45_03076"/>
<name>L7FHW9_STRT8</name>
<dbReference type="EMBL" id="AEJB01000041">
    <property type="protein sequence ID" value="ELP70774.1"/>
    <property type="molecule type" value="Genomic_DNA"/>
</dbReference>
<evidence type="ECO:0000313" key="3">
    <source>
        <dbReference type="Proteomes" id="UP000010931"/>
    </source>
</evidence>
<reference evidence="2 3" key="1">
    <citation type="journal article" date="2011" name="Plasmid">
        <title>Streptomyces turgidiscabies Car8 contains a modular pathogenicity island that shares virulence genes with other actinobacterial plant pathogens.</title>
        <authorList>
            <person name="Huguet-Tapia J.C."/>
            <person name="Badger J.H."/>
            <person name="Loria R."/>
            <person name="Pettis G.S."/>
        </authorList>
    </citation>
    <scope>NUCLEOTIDE SEQUENCE [LARGE SCALE GENOMIC DNA]</scope>
    <source>
        <strain evidence="2 3">Car8</strain>
    </source>
</reference>
<evidence type="ECO:0000256" key="1">
    <source>
        <dbReference type="SAM" id="MobiDB-lite"/>
    </source>
</evidence>
<feature type="region of interest" description="Disordered" evidence="1">
    <location>
        <begin position="1"/>
        <end position="73"/>
    </location>
</feature>
<gene>
    <name evidence="2" type="ORF">STRTUCAR8_01134</name>
</gene>
<protein>
    <submittedName>
        <fullName evidence="2">Uncharacterized protein</fullName>
    </submittedName>
</protein>
<dbReference type="Proteomes" id="UP000010931">
    <property type="component" value="Unassembled WGS sequence"/>
</dbReference>